<proteinExistence type="inferred from homology"/>
<feature type="domain" description="Anamorsin N-terminal" evidence="12">
    <location>
        <begin position="48"/>
        <end position="151"/>
    </location>
</feature>
<keyword evidence="9 10" id="KW-0496">Mitochondrion</keyword>
<dbReference type="GO" id="GO:0051539">
    <property type="term" value="F:4 iron, 4 sulfur cluster binding"/>
    <property type="evidence" value="ECO:0007669"/>
    <property type="project" value="UniProtKB-KW"/>
</dbReference>
<dbReference type="GO" id="GO:0009055">
    <property type="term" value="F:electron transfer activity"/>
    <property type="evidence" value="ECO:0007669"/>
    <property type="project" value="UniProtKB-UniRule"/>
</dbReference>
<keyword evidence="6 10" id="KW-0479">Metal-binding</keyword>
<dbReference type="SUPFAM" id="SSF53335">
    <property type="entry name" value="S-adenosyl-L-methionine-dependent methyltransferases"/>
    <property type="match status" value="1"/>
</dbReference>
<keyword evidence="8 10" id="KW-0411">Iron-sulfur</keyword>
<feature type="binding site" evidence="10">
    <location>
        <position position="207"/>
    </location>
    <ligand>
        <name>[2Fe-2S] cluster</name>
        <dbReference type="ChEBI" id="CHEBI:190135"/>
    </ligand>
</feature>
<evidence type="ECO:0000256" key="9">
    <source>
        <dbReference type="ARBA" id="ARBA00023128"/>
    </source>
</evidence>
<dbReference type="GO" id="GO:0051537">
    <property type="term" value="F:2 iron, 2 sulfur cluster binding"/>
    <property type="evidence" value="ECO:0007669"/>
    <property type="project" value="UniProtKB-UniRule"/>
</dbReference>
<dbReference type="PANTHER" id="PTHR13273:SF14">
    <property type="entry name" value="ANAMORSIN"/>
    <property type="match status" value="1"/>
</dbReference>
<feature type="binding site" evidence="10">
    <location>
        <position position="210"/>
    </location>
    <ligand>
        <name>[2Fe-2S] cluster</name>
        <dbReference type="ChEBI" id="CHEBI:190135"/>
    </ligand>
</feature>
<comment type="domain">
    <text evidence="10">The twin Cx2C motifs are involved in the recognition by the mitochondrial MIA40-ERV1 disulfide relay system. The formation of 2 disulfide bonds in the Cx2C motifs through dithiol/disulfide exchange reactions effectively traps the protein in the mitochondrial intermembrane space.</text>
</comment>
<keyword evidence="5 10" id="KW-0001">2Fe-2S</keyword>
<evidence type="ECO:0000256" key="8">
    <source>
        <dbReference type="ARBA" id="ARBA00023014"/>
    </source>
</evidence>
<comment type="domain">
    <text evidence="10">The N-terminal domain has structural similarity with S-adenosyl-L-methionine-dependent methyltransferases, but does not bind S-adenosyl-L-methionine. It is required for correct assembly of the 2 Fe-S clusters.</text>
</comment>
<evidence type="ECO:0000256" key="10">
    <source>
        <dbReference type="HAMAP-Rule" id="MF_03115"/>
    </source>
</evidence>
<comment type="function">
    <text evidence="10">Component of the cytosolic iron-sulfur (Fe-S) protein assembly (CIA) machinery. Required for the maturation of extramitochondrial Fe-S proteins. Part of an electron transfer chain functioning in an early step of cytosolic Fe-S biogenesis, facilitating the de novo assembly of a [4Fe-4S] cluster on the cytosolic Fe-S scaffold complex. Electrons are transferred from NADPH via a FAD- and FMN-containing diflavin oxidoreductase. Together with the diflavin oxidoreductase, also required for the assembly of the diferric tyrosyl radical cofactor of ribonucleotide reductase (RNR), probably by providing electrons for reduction during radical cofactor maturation in the catalytic small subunit.</text>
</comment>
<dbReference type="Pfam" id="PF05093">
    <property type="entry name" value="CIAPIN1"/>
    <property type="match status" value="1"/>
</dbReference>
<feature type="binding site" evidence="10">
    <location>
        <position position="212"/>
    </location>
    <ligand>
        <name>[2Fe-2S] cluster</name>
        <dbReference type="ChEBI" id="CHEBI:190135"/>
    </ligand>
</feature>
<evidence type="ECO:0000256" key="1">
    <source>
        <dbReference type="ARBA" id="ARBA00001966"/>
    </source>
</evidence>
<keyword evidence="3 10" id="KW-0004">4Fe-4S</keyword>
<dbReference type="HAMAP" id="MF_03115">
    <property type="entry name" value="Anamorsin"/>
    <property type="match status" value="1"/>
</dbReference>
<feature type="short sequence motif" description="Cx2C motif 1" evidence="10">
    <location>
        <begin position="238"/>
        <end position="241"/>
    </location>
</feature>
<evidence type="ECO:0000259" key="12">
    <source>
        <dbReference type="Pfam" id="PF20922"/>
    </source>
</evidence>
<dbReference type="AlphaFoldDB" id="A0A0D6R058"/>
<dbReference type="Gene3D" id="3.40.50.150">
    <property type="entry name" value="Vaccinia Virus protein VP39"/>
    <property type="match status" value="1"/>
</dbReference>
<comment type="similarity">
    <text evidence="2 10">Belongs to the anamorsin family.</text>
</comment>
<organism evidence="13">
    <name type="scientific">Araucaria cunninghamii</name>
    <name type="common">Hoop pine</name>
    <name type="synonym">Moreton Bay pine</name>
    <dbReference type="NCBI Taxonomy" id="56994"/>
    <lineage>
        <taxon>Eukaryota</taxon>
        <taxon>Viridiplantae</taxon>
        <taxon>Streptophyta</taxon>
        <taxon>Embryophyta</taxon>
        <taxon>Tracheophyta</taxon>
        <taxon>Spermatophyta</taxon>
        <taxon>Pinopsida</taxon>
        <taxon>Pinidae</taxon>
        <taxon>Conifers II</taxon>
        <taxon>Araucariales</taxon>
        <taxon>Araucariaceae</taxon>
        <taxon>Araucaria</taxon>
    </lineage>
</organism>
<feature type="region of interest" description="Fe-S binding site B" evidence="10">
    <location>
        <begin position="238"/>
        <end position="252"/>
    </location>
</feature>
<comment type="subcellular location">
    <subcellularLocation>
        <location evidence="10">Cytoplasm</location>
    </subcellularLocation>
    <subcellularLocation>
        <location evidence="10">Mitochondrion intermembrane space</location>
    </subcellularLocation>
</comment>
<reference evidence="13" key="1">
    <citation type="submission" date="2015-03" db="EMBL/GenBank/DDBJ databases">
        <title>A transcriptome of Araucaria cunninghamii, an australian fine timber species.</title>
        <authorList>
            <person name="Jing Yi C.J.Y."/>
            <person name="Yin San L.Y.S."/>
            <person name="Abdul Karim S.S."/>
            <person name="Wan Azmi N.N."/>
            <person name="Hercus R.R."/>
            <person name="Croft L.L."/>
        </authorList>
    </citation>
    <scope>NUCLEOTIDE SEQUENCE</scope>
    <source>
        <strain evidence="13">MI0301</strain>
        <tissue evidence="13">Leaf</tissue>
    </source>
</reference>
<feature type="binding site" evidence="10">
    <location>
        <position position="238"/>
    </location>
    <ligand>
        <name>[4Fe-4S] cluster</name>
        <dbReference type="ChEBI" id="CHEBI:49883"/>
    </ligand>
</feature>
<name>A0A0D6R058_ARACU</name>
<evidence type="ECO:0000256" key="4">
    <source>
        <dbReference type="ARBA" id="ARBA00022490"/>
    </source>
</evidence>
<feature type="binding site" evidence="10">
    <location>
        <position position="197"/>
    </location>
    <ligand>
        <name>[2Fe-2S] cluster</name>
        <dbReference type="ChEBI" id="CHEBI:190135"/>
    </ligand>
</feature>
<comment type="domain">
    <text evidence="10">The C-terminal domain binds 2 Fe-S clusters but is otherwise mostly in an intrinsically disordered conformation.</text>
</comment>
<evidence type="ECO:0000256" key="7">
    <source>
        <dbReference type="ARBA" id="ARBA00023004"/>
    </source>
</evidence>
<keyword evidence="4 10" id="KW-0963">Cytoplasm</keyword>
<feature type="binding site" evidence="10">
    <location>
        <position position="249"/>
    </location>
    <ligand>
        <name>[4Fe-4S] cluster</name>
        <dbReference type="ChEBI" id="CHEBI:49883"/>
    </ligand>
</feature>
<dbReference type="InterPro" id="IPR007785">
    <property type="entry name" value="Anamorsin"/>
</dbReference>
<feature type="domain" description="Anamorsin C-terminal" evidence="11">
    <location>
        <begin position="231"/>
        <end position="268"/>
    </location>
</feature>
<protein>
    <recommendedName>
        <fullName evidence="10">Anamorsin homolog</fullName>
    </recommendedName>
    <alternativeName>
        <fullName evidence="10">Fe-S cluster assembly protein DRE2 homolog</fullName>
    </alternativeName>
</protein>
<comment type="cofactor">
    <cofactor evidence="1 10">
        <name>[4Fe-4S] cluster</name>
        <dbReference type="ChEBI" id="CHEBI:49883"/>
    </cofactor>
</comment>
<dbReference type="GO" id="GO:0046872">
    <property type="term" value="F:metal ion binding"/>
    <property type="evidence" value="ECO:0007669"/>
    <property type="project" value="UniProtKB-KW"/>
</dbReference>
<evidence type="ECO:0000256" key="2">
    <source>
        <dbReference type="ARBA" id="ARBA00008169"/>
    </source>
</evidence>
<accession>A0A0D6R058</accession>
<evidence type="ECO:0000313" key="13">
    <source>
        <dbReference type="EMBL" id="JAG96194.1"/>
    </source>
</evidence>
<evidence type="ECO:0000256" key="6">
    <source>
        <dbReference type="ARBA" id="ARBA00022723"/>
    </source>
</evidence>
<comment type="subunit">
    <text evidence="10">Monomer.</text>
</comment>
<evidence type="ECO:0000256" key="5">
    <source>
        <dbReference type="ARBA" id="ARBA00022714"/>
    </source>
</evidence>
<dbReference type="EMBL" id="GCKF01038300">
    <property type="protein sequence ID" value="JAG96194.1"/>
    <property type="molecule type" value="Transcribed_RNA"/>
</dbReference>
<dbReference type="InterPro" id="IPR049011">
    <property type="entry name" value="Anamorsin_N_metazoan"/>
</dbReference>
<dbReference type="InterPro" id="IPR046408">
    <property type="entry name" value="CIAPIN1"/>
</dbReference>
<dbReference type="InterPro" id="IPR029063">
    <property type="entry name" value="SAM-dependent_MTases_sf"/>
</dbReference>
<dbReference type="PANTHER" id="PTHR13273">
    <property type="entry name" value="ANAMORSIN"/>
    <property type="match status" value="1"/>
</dbReference>
<keyword evidence="7 10" id="KW-0408">Iron</keyword>
<evidence type="ECO:0000259" key="11">
    <source>
        <dbReference type="Pfam" id="PF05093"/>
    </source>
</evidence>
<feature type="short sequence motif" description="Cx2C motif 2" evidence="10">
    <location>
        <begin position="249"/>
        <end position="252"/>
    </location>
</feature>
<comment type="cofactor">
    <cofactor evidence="10">
        <name>[2Fe-2S] cluster</name>
        <dbReference type="ChEBI" id="CHEBI:190135"/>
    </cofactor>
</comment>
<dbReference type="Pfam" id="PF20922">
    <property type="entry name" value="Anamorsin_N"/>
    <property type="match status" value="1"/>
</dbReference>
<comment type="caution">
    <text evidence="10">Lacks conserved residue(s) required for the propagation of feature annotation.</text>
</comment>
<sequence length="277" mass="30076">MDSQPSALLVTDSLTLNAKVVTWALENLQVKAKYLQIISQAALLVGKLNLNSSSLDGIVSVSENLEFHSQPWLLELARVLKPGGKIFVQNIISSNQDASQIKVALERSFLLAGFVVSEEIDGLGPVTVKGQKPTWETGRSFSLKKKVAEKPGIVAKSAEPPSFKLDIEDDFDDLIDEDSLLTEEDMQKPELPQVDDCEVGKAGKKACKNCICGRVEMEEKQEKLQLTSDQLENPQSSCGSCSLGDAFRCASCPYKGLPPFKPGEKISLSGSFLTADV</sequence>
<dbReference type="GO" id="GO:0016226">
    <property type="term" value="P:iron-sulfur cluster assembly"/>
    <property type="evidence" value="ECO:0007669"/>
    <property type="project" value="UniProtKB-UniRule"/>
</dbReference>
<evidence type="ECO:0000256" key="3">
    <source>
        <dbReference type="ARBA" id="ARBA00022485"/>
    </source>
</evidence>
<feature type="binding site" evidence="10">
    <location>
        <position position="241"/>
    </location>
    <ligand>
        <name>[4Fe-4S] cluster</name>
        <dbReference type="ChEBI" id="CHEBI:49883"/>
    </ligand>
</feature>
<dbReference type="GO" id="GO:0005758">
    <property type="term" value="C:mitochondrial intermembrane space"/>
    <property type="evidence" value="ECO:0007669"/>
    <property type="project" value="UniProtKB-SubCell"/>
</dbReference>
<feature type="binding site" evidence="10">
    <location>
        <position position="252"/>
    </location>
    <ligand>
        <name>[4Fe-4S] cluster</name>
        <dbReference type="ChEBI" id="CHEBI:49883"/>
    </ligand>
</feature>